<feature type="non-terminal residue" evidence="3">
    <location>
        <position position="892"/>
    </location>
</feature>
<feature type="compositionally biased region" description="Low complexity" evidence="2">
    <location>
        <begin position="740"/>
        <end position="755"/>
    </location>
</feature>
<keyword evidence="1" id="KW-0175">Coiled coil</keyword>
<dbReference type="EMBL" id="GECU01012841">
    <property type="protein sequence ID" value="JAS94865.1"/>
    <property type="molecule type" value="Transcribed_RNA"/>
</dbReference>
<feature type="coiled-coil region" evidence="1">
    <location>
        <begin position="231"/>
        <end position="258"/>
    </location>
</feature>
<sequence length="892" mass="101119">MPKLLFEKLLHDNNSVNVSVYKPDGISSFWNWFTRKNKTGDIPKTVFDTSYRLKLNENDLNMLKSIDLQKLMATRNRKKFLNQHKIFFLPKTSSLGSKEKEFLDNFALHMKQKTFQTGTKTFEQKVKSTSLFSIKSNHSLKYIHKIKSQRSIVHSVSSNRATCRVGNTARGPRNVLLKSVPPAVLESNLQNKVFLPLYVGKRKTDKDRTQKNKPAENICKHDNEKNESDVIPMLLTKIKSMEEQISDIENKTKQIDEVVSQQQILKTSTYNNKTGTAEKSIGVETKHLATHKVYPKNINSCSKKSKTCPTKLKNKRKLNYASGNSLKSTKKTKDLSVKIVNNTCDKNKTKKLNATDNLFNNPETFIGLHNFTIPNIMSKKNLFQANPNIGRDMILQLLKTFSEVSGSSKMGHTEPVKPDNLNLNNESSFVGSKTISNFSKPTFDWKHKSLTSASESQDEEINKTNTGISNIGVRKNYSFPLRNEVTKKDLSQVSKILEGSDQKKNIIRESFEQKTGRCHITSQEKIKVSEEKDISEPITSGLGKTPKQNNNEIQKLPETVKRNQDFSENNFDLEETKGSERSDELVFEKHLEFQICKNKSVQLDVKDLNISKTVLEQCSNAVLSHVESNVYIEQPMNKMSGITMEPCKLCSVHIKQSEMSTGLINPTENLSNRTTILCSNVRNDPKVSITILVEDNLKNAVKMKSNVFVDREDIREIYPEQKVNEVKCPVLKSIRGNGDSENSTNEISSNEENSKQNNSVVSLNCLNYLKTAVSSSKLSIQSENNIHIGNQNCYGDINVDTVNMTKNNTNVQSNQGIYLNQEKRKAYEEQLFGDKIKSKESKNSIKLPLVQSSSEIKKYKKPNRILSQTFVDGRNAIETHKTNQSTSPINSN</sequence>
<evidence type="ECO:0000313" key="3">
    <source>
        <dbReference type="EMBL" id="JAS94865.1"/>
    </source>
</evidence>
<proteinExistence type="predicted"/>
<evidence type="ECO:0000256" key="1">
    <source>
        <dbReference type="SAM" id="Coils"/>
    </source>
</evidence>
<protein>
    <submittedName>
        <fullName evidence="3">Uncharacterized protein</fullName>
    </submittedName>
</protein>
<feature type="region of interest" description="Disordered" evidence="2">
    <location>
        <begin position="529"/>
        <end position="550"/>
    </location>
</feature>
<reference evidence="3" key="1">
    <citation type="submission" date="2015-11" db="EMBL/GenBank/DDBJ databases">
        <title>De novo transcriptome assembly of four potential Pierce s Disease insect vectors from Arizona vineyards.</title>
        <authorList>
            <person name="Tassone E.E."/>
        </authorList>
    </citation>
    <scope>NUCLEOTIDE SEQUENCE</scope>
</reference>
<accession>A0A1B6J6R8</accession>
<evidence type="ECO:0000256" key="2">
    <source>
        <dbReference type="SAM" id="MobiDB-lite"/>
    </source>
</evidence>
<dbReference type="AlphaFoldDB" id="A0A1B6J6R8"/>
<organism evidence="3">
    <name type="scientific">Homalodisca liturata</name>
    <dbReference type="NCBI Taxonomy" id="320908"/>
    <lineage>
        <taxon>Eukaryota</taxon>
        <taxon>Metazoa</taxon>
        <taxon>Ecdysozoa</taxon>
        <taxon>Arthropoda</taxon>
        <taxon>Hexapoda</taxon>
        <taxon>Insecta</taxon>
        <taxon>Pterygota</taxon>
        <taxon>Neoptera</taxon>
        <taxon>Paraneoptera</taxon>
        <taxon>Hemiptera</taxon>
        <taxon>Auchenorrhyncha</taxon>
        <taxon>Membracoidea</taxon>
        <taxon>Cicadellidae</taxon>
        <taxon>Cicadellinae</taxon>
        <taxon>Proconiini</taxon>
        <taxon>Homalodisca</taxon>
    </lineage>
</organism>
<name>A0A1B6J6R8_9HEMI</name>
<feature type="region of interest" description="Disordered" evidence="2">
    <location>
        <begin position="734"/>
        <end position="755"/>
    </location>
</feature>
<gene>
    <name evidence="3" type="ORF">g.43205</name>
</gene>